<reference evidence="1 2" key="1">
    <citation type="submission" date="2018-08" db="EMBL/GenBank/DDBJ databases">
        <title>Chitinophaga sp. K20C18050901, a novel bacterium isolated from forest soil.</title>
        <authorList>
            <person name="Wang C."/>
        </authorList>
    </citation>
    <scope>NUCLEOTIDE SEQUENCE [LARGE SCALE GENOMIC DNA]</scope>
    <source>
        <strain evidence="1 2">K20C18050901</strain>
    </source>
</reference>
<keyword evidence="2" id="KW-1185">Reference proteome</keyword>
<proteinExistence type="predicted"/>
<dbReference type="Proteomes" id="UP000261174">
    <property type="component" value="Unassembled WGS sequence"/>
</dbReference>
<dbReference type="EMBL" id="QTJV01000016">
    <property type="protein sequence ID" value="RFM31211.1"/>
    <property type="molecule type" value="Genomic_DNA"/>
</dbReference>
<dbReference type="OrthoDB" id="880927at2"/>
<protein>
    <submittedName>
        <fullName evidence="1">Uncharacterized protein</fullName>
    </submittedName>
</protein>
<evidence type="ECO:0000313" key="1">
    <source>
        <dbReference type="EMBL" id="RFM31211.1"/>
    </source>
</evidence>
<accession>A0A3E1NTE6</accession>
<name>A0A3E1NTE6_9BACT</name>
<sequence length="188" mass="19714">MAKTDNLILKESSGSIGRIMTITKKKSGKMLIGKHRGSSSVPPTDKQLDVQAKFKESIIYGKAVMADPALKALYAAAVKGDQTAYNLAVRDAFKAPEITKISTDLYTGLIGAAITVRAVDDFKVAGVRVAIYSAAGDLVEQGDAVLQANGLDWVYTATVANGEVAGSKVRAVAKDLPGNETVSEVIVA</sequence>
<organism evidence="1 2">
    <name type="scientific">Chitinophaga silvisoli</name>
    <dbReference type="NCBI Taxonomy" id="2291814"/>
    <lineage>
        <taxon>Bacteria</taxon>
        <taxon>Pseudomonadati</taxon>
        <taxon>Bacteroidota</taxon>
        <taxon>Chitinophagia</taxon>
        <taxon>Chitinophagales</taxon>
        <taxon>Chitinophagaceae</taxon>
        <taxon>Chitinophaga</taxon>
    </lineage>
</organism>
<dbReference type="AlphaFoldDB" id="A0A3E1NTE6"/>
<dbReference type="RefSeq" id="WP_116857245.1">
    <property type="nucleotide sequence ID" value="NZ_QTJV01000016.1"/>
</dbReference>
<evidence type="ECO:0000313" key="2">
    <source>
        <dbReference type="Proteomes" id="UP000261174"/>
    </source>
</evidence>
<comment type="caution">
    <text evidence="1">The sequence shown here is derived from an EMBL/GenBank/DDBJ whole genome shotgun (WGS) entry which is preliminary data.</text>
</comment>
<gene>
    <name evidence="1" type="ORF">DXN04_30705</name>
</gene>